<evidence type="ECO:0000256" key="1">
    <source>
        <dbReference type="SAM" id="MobiDB-lite"/>
    </source>
</evidence>
<feature type="transmembrane region" description="Helical" evidence="2">
    <location>
        <begin position="194"/>
        <end position="218"/>
    </location>
</feature>
<feature type="transmembrane region" description="Helical" evidence="2">
    <location>
        <begin position="85"/>
        <end position="103"/>
    </location>
</feature>
<dbReference type="InterPro" id="IPR056120">
    <property type="entry name" value="DUF7703"/>
</dbReference>
<evidence type="ECO:0000256" key="2">
    <source>
        <dbReference type="SAM" id="Phobius"/>
    </source>
</evidence>
<feature type="domain" description="DUF7703" evidence="3">
    <location>
        <begin position="23"/>
        <end position="249"/>
    </location>
</feature>
<keyword evidence="2" id="KW-0812">Transmembrane</keyword>
<keyword evidence="2" id="KW-1133">Transmembrane helix</keyword>
<organism evidence="4 5">
    <name type="scientific">Pyrenophora tritici-repentis</name>
    <dbReference type="NCBI Taxonomy" id="45151"/>
    <lineage>
        <taxon>Eukaryota</taxon>
        <taxon>Fungi</taxon>
        <taxon>Dikarya</taxon>
        <taxon>Ascomycota</taxon>
        <taxon>Pezizomycotina</taxon>
        <taxon>Dothideomycetes</taxon>
        <taxon>Pleosporomycetidae</taxon>
        <taxon>Pleosporales</taxon>
        <taxon>Pleosporineae</taxon>
        <taxon>Pleosporaceae</taxon>
        <taxon>Pyrenophora</taxon>
    </lineage>
</organism>
<reference evidence="5" key="1">
    <citation type="journal article" date="2022" name="Microb. Genom.">
        <title>A global pangenome for the wheat fungal pathogen Pyrenophora tritici-repentis and prediction of effector protein structural homology.</title>
        <authorList>
            <person name="Moolhuijzen P.M."/>
            <person name="See P.T."/>
            <person name="Shi G."/>
            <person name="Powell H.R."/>
            <person name="Cockram J."/>
            <person name="Jorgensen L.N."/>
            <person name="Benslimane H."/>
            <person name="Strelkov S.E."/>
            <person name="Turner J."/>
            <person name="Liu Z."/>
            <person name="Moffat C.S."/>
        </authorList>
    </citation>
    <scope>NUCLEOTIDE SEQUENCE [LARGE SCALE GENOMIC DNA]</scope>
</reference>
<name>A0A922T4E9_9PLEO</name>
<feature type="compositionally biased region" description="Acidic residues" evidence="1">
    <location>
        <begin position="280"/>
        <end position="297"/>
    </location>
</feature>
<evidence type="ECO:0000313" key="4">
    <source>
        <dbReference type="EMBL" id="KAI1520482.1"/>
    </source>
</evidence>
<feature type="region of interest" description="Disordered" evidence="1">
    <location>
        <begin position="253"/>
        <end position="272"/>
    </location>
</feature>
<feature type="transmembrane region" description="Helical" evidence="2">
    <location>
        <begin position="50"/>
        <end position="70"/>
    </location>
</feature>
<comment type="caution">
    <text evidence="4">The sequence shown here is derived from an EMBL/GenBank/DDBJ whole genome shotgun (WGS) entry which is preliminary data.</text>
</comment>
<feature type="transmembrane region" description="Helical" evidence="2">
    <location>
        <begin position="115"/>
        <end position="136"/>
    </location>
</feature>
<gene>
    <name evidence="4" type="ORF">Ptr86124_000850</name>
</gene>
<dbReference type="PANTHER" id="PTHR37013">
    <property type="entry name" value="INTEGRAL MEMBRANE PROTEIN (AFU_ORTHOLOGUE AFUA_1G05950)-RELATED"/>
    <property type="match status" value="1"/>
</dbReference>
<evidence type="ECO:0000313" key="5">
    <source>
        <dbReference type="Proteomes" id="UP000249757"/>
    </source>
</evidence>
<evidence type="ECO:0000259" key="3">
    <source>
        <dbReference type="Pfam" id="PF24802"/>
    </source>
</evidence>
<protein>
    <submittedName>
        <fullName evidence="4">Integral membrane protein</fullName>
    </submittedName>
</protein>
<proteinExistence type="predicted"/>
<sequence>MANITSASSDLEAVGGGLPRATAAFTAMTWYNSIELLFLVFFTFKRYSGLYFWSLIVDVLSTVTYATGAYMKQNNVAHDTHVDNILMTVGLVLMVPGQSLVLYSRLHLISSNRKLVRSILWMIIVLAVVLCVPTSMLNLREYTDQPGTYTRTYAAMAKTQMTLSSFEEVFISCVYIWETRNAMRVNFNAQDRKWMWQLIAMNIFLLVMDTALLVMEFLELYMILNTFKSLVHSFKLKIEFAVLTQMVRVSQTRRQSGSSATKASENLESTSKWSNFMLEQVEDGEEEQEQGEEEEKEKDEGGDNKKKGKKENKKQEEDDEGE</sequence>
<feature type="region of interest" description="Disordered" evidence="1">
    <location>
        <begin position="278"/>
        <end position="322"/>
    </location>
</feature>
<accession>A0A922T4E9</accession>
<feature type="transmembrane region" description="Helical" evidence="2">
    <location>
        <begin position="21"/>
        <end position="43"/>
    </location>
</feature>
<dbReference type="EMBL" id="NRDI02000001">
    <property type="protein sequence ID" value="KAI1520482.1"/>
    <property type="molecule type" value="Genomic_DNA"/>
</dbReference>
<dbReference type="OrthoDB" id="405906at2759"/>
<dbReference type="Pfam" id="PF24802">
    <property type="entry name" value="DUF7703"/>
    <property type="match status" value="1"/>
</dbReference>
<keyword evidence="2" id="KW-0472">Membrane</keyword>
<dbReference type="AlphaFoldDB" id="A0A922T4E9"/>
<keyword evidence="5" id="KW-1185">Reference proteome</keyword>
<dbReference type="Proteomes" id="UP000249757">
    <property type="component" value="Unassembled WGS sequence"/>
</dbReference>
<dbReference type="PANTHER" id="PTHR37013:SF3">
    <property type="entry name" value="INTEGRAL MEMBRANE PROTEIN (AFU_ORTHOLOGUE AFUA_1G05950)"/>
    <property type="match status" value="1"/>
</dbReference>